<dbReference type="Gene3D" id="3.40.50.150">
    <property type="entry name" value="Vaccinia Virus protein VP39"/>
    <property type="match status" value="2"/>
</dbReference>
<protein>
    <recommendedName>
        <fullName evidence="5">eEF1A lysine and N-terminal methyltransferase</fullName>
    </recommendedName>
    <alternativeName>
        <fullName evidence="6">Methyltransferase-like protein 13</fullName>
    </alternativeName>
</protein>
<evidence type="ECO:0000313" key="8">
    <source>
        <dbReference type="EMBL" id="KAK5601869.1"/>
    </source>
</evidence>
<evidence type="ECO:0000256" key="4">
    <source>
        <dbReference type="ARBA" id="ARBA00023268"/>
    </source>
</evidence>
<dbReference type="PANTHER" id="PTHR12176:SF78">
    <property type="entry name" value="EEF1A LYSINE AND N-TERMINAL METHYLTRANSFERASE"/>
    <property type="match status" value="1"/>
</dbReference>
<comment type="similarity">
    <text evidence="1">Belongs to the methyltransferase superfamily.</text>
</comment>
<accession>A0AAV9R076</accession>
<dbReference type="InterPro" id="IPR013216">
    <property type="entry name" value="Methyltransf_11"/>
</dbReference>
<evidence type="ECO:0000256" key="1">
    <source>
        <dbReference type="ARBA" id="ARBA00008361"/>
    </source>
</evidence>
<dbReference type="FunFam" id="3.40.50.150:FF:000110">
    <property type="entry name" value="methyltransferase-like protein 13 isoform X1"/>
    <property type="match status" value="1"/>
</dbReference>
<evidence type="ECO:0000256" key="2">
    <source>
        <dbReference type="ARBA" id="ARBA00022603"/>
    </source>
</evidence>
<dbReference type="AlphaFoldDB" id="A0AAV9R076"/>
<dbReference type="InterPro" id="IPR051419">
    <property type="entry name" value="Lys/N-term_MeTrsfase_sf"/>
</dbReference>
<dbReference type="Proteomes" id="UP001311232">
    <property type="component" value="Unassembled WGS sequence"/>
</dbReference>
<dbReference type="PANTHER" id="PTHR12176">
    <property type="entry name" value="SAM-DEPENDENT METHYLTRANSFERASE SUPERFAMILY PROTEIN"/>
    <property type="match status" value="1"/>
</dbReference>
<evidence type="ECO:0000256" key="6">
    <source>
        <dbReference type="ARBA" id="ARBA00081503"/>
    </source>
</evidence>
<feature type="domain" description="Methyltransferase type 11" evidence="7">
    <location>
        <begin position="53"/>
        <end position="155"/>
    </location>
</feature>
<dbReference type="InterPro" id="IPR029063">
    <property type="entry name" value="SAM-dependent_MTases_sf"/>
</dbReference>
<name>A0AAV9R076_9TELE</name>
<evidence type="ECO:0000256" key="3">
    <source>
        <dbReference type="ARBA" id="ARBA00022679"/>
    </source>
</evidence>
<keyword evidence="3" id="KW-0808">Transferase</keyword>
<keyword evidence="9" id="KW-1185">Reference proteome</keyword>
<dbReference type="Pfam" id="PF08241">
    <property type="entry name" value="Methyltransf_11"/>
    <property type="match status" value="1"/>
</dbReference>
<gene>
    <name evidence="8" type="primary">EEF1AKNMT</name>
    <name evidence="8" type="ORF">CRENBAI_019512</name>
</gene>
<keyword evidence="2 8" id="KW-0489">Methyltransferase</keyword>
<organism evidence="8 9">
    <name type="scientific">Crenichthys baileyi</name>
    <name type="common">White River springfish</name>
    <dbReference type="NCBI Taxonomy" id="28760"/>
    <lineage>
        <taxon>Eukaryota</taxon>
        <taxon>Metazoa</taxon>
        <taxon>Chordata</taxon>
        <taxon>Craniata</taxon>
        <taxon>Vertebrata</taxon>
        <taxon>Euteleostomi</taxon>
        <taxon>Actinopterygii</taxon>
        <taxon>Neopterygii</taxon>
        <taxon>Teleostei</taxon>
        <taxon>Neoteleostei</taxon>
        <taxon>Acanthomorphata</taxon>
        <taxon>Ovalentaria</taxon>
        <taxon>Atherinomorphae</taxon>
        <taxon>Cyprinodontiformes</taxon>
        <taxon>Goodeidae</taxon>
        <taxon>Crenichthys</taxon>
    </lineage>
</organism>
<sequence>MSLLPRTAEEFSSADYWERFFKKRGERAFEWYGDYNKLCGVLHKYIKVQDKVLVVGCGNSELSEQLYDVGYKHLTNIDISETVVAHMNQRNAERRPDLTFHQVDATQTPYEDASFQAALDKGTLDAVASEEEGALARRMITEVSRVLKVGGRYVCVTLAQESVIKLAVDHFVQLGCAVRLHCLQEERGKEEEDTFALPVFVLICTKFRQPMPTPILEMCIGDDGAPVRHTRVCELLSAVREYQGYSVLRKRLRTSTDPSSNLCLTLCDAKVGLPRYTLTVQDCPAGAKVPRPNQFAIFIVPRGSETAWLYSSTEGRRQLAASANFRRLVVVSMHRNQEYTDMQAVQSELSPVVMDLAPPGMPTNQQVPFLSVGGGLGWREEVSRGVSQLSGEYCVENVRGEDGELYRRLVFLSNISLVQSESRLVSSNTASSHKKKNKKKTKAASTAVTLSAGVSVDSGFLCCAHHEVMVAGLSMLGVGTPQNKDDPVSVLLVGLGGGGLPQFLRDFVPNATVEVVELDPVVLEVAKEWFGFRPDDRLTVTLGDGLERICSLEKEGGHLFDVIMFDVDNKDSSLGMSCPPAGFVETPVLQKVFNLLTPRGLFILNLVCRDPVLRKNVLERVRSVFPTILSRKIAEEINEVLLCSREQKDAALILPSMSQAAKNFQSMLSTDRTEPKKRPHIDIAEMLENLKIE</sequence>
<dbReference type="GO" id="GO:0008168">
    <property type="term" value="F:methyltransferase activity"/>
    <property type="evidence" value="ECO:0007669"/>
    <property type="project" value="UniProtKB-KW"/>
</dbReference>
<dbReference type="SUPFAM" id="SSF53335">
    <property type="entry name" value="S-adenosyl-L-methionine-dependent methyltransferases"/>
    <property type="match status" value="2"/>
</dbReference>
<evidence type="ECO:0000313" key="9">
    <source>
        <dbReference type="Proteomes" id="UP001311232"/>
    </source>
</evidence>
<dbReference type="CDD" id="cd02440">
    <property type="entry name" value="AdoMet_MTases"/>
    <property type="match status" value="2"/>
</dbReference>
<dbReference type="GO" id="GO:0032259">
    <property type="term" value="P:methylation"/>
    <property type="evidence" value="ECO:0007669"/>
    <property type="project" value="UniProtKB-KW"/>
</dbReference>
<dbReference type="EMBL" id="JAHHUM010002642">
    <property type="protein sequence ID" value="KAK5601869.1"/>
    <property type="molecule type" value="Genomic_DNA"/>
</dbReference>
<evidence type="ECO:0000256" key="5">
    <source>
        <dbReference type="ARBA" id="ARBA00071300"/>
    </source>
</evidence>
<keyword evidence="4" id="KW-0511">Multifunctional enzyme</keyword>
<evidence type="ECO:0000259" key="7">
    <source>
        <dbReference type="Pfam" id="PF08241"/>
    </source>
</evidence>
<proteinExistence type="inferred from homology"/>
<reference evidence="8 9" key="1">
    <citation type="submission" date="2021-06" db="EMBL/GenBank/DDBJ databases">
        <authorList>
            <person name="Palmer J.M."/>
        </authorList>
    </citation>
    <scope>NUCLEOTIDE SEQUENCE [LARGE SCALE GENOMIC DNA]</scope>
    <source>
        <strain evidence="8 9">MEX-2019</strain>
        <tissue evidence="8">Muscle</tissue>
    </source>
</reference>
<comment type="caution">
    <text evidence="8">The sequence shown here is derived from an EMBL/GenBank/DDBJ whole genome shotgun (WGS) entry which is preliminary data.</text>
</comment>